<evidence type="ECO:0000313" key="17">
    <source>
        <dbReference type="RefSeq" id="XP_034234089.1"/>
    </source>
</evidence>
<name>A0A6P8ZIS0_THRPL</name>
<keyword evidence="12 15" id="KW-0503">Monooxygenase</keyword>
<feature type="binding site" description="axial binding residue" evidence="14">
    <location>
        <position position="444"/>
    </location>
    <ligand>
        <name>heme</name>
        <dbReference type="ChEBI" id="CHEBI:30413"/>
    </ligand>
    <ligandPart>
        <name>Fe</name>
        <dbReference type="ChEBI" id="CHEBI:18248"/>
    </ligandPart>
</feature>
<evidence type="ECO:0000256" key="11">
    <source>
        <dbReference type="ARBA" id="ARBA00023004"/>
    </source>
</evidence>
<evidence type="ECO:0000256" key="7">
    <source>
        <dbReference type="ARBA" id="ARBA00022723"/>
    </source>
</evidence>
<dbReference type="OrthoDB" id="1470350at2759"/>
<evidence type="ECO:0000256" key="1">
    <source>
        <dbReference type="ARBA" id="ARBA00001971"/>
    </source>
</evidence>
<dbReference type="InParanoid" id="A0A6P8ZIS0"/>
<comment type="cofactor">
    <cofactor evidence="1 14">
        <name>heme</name>
        <dbReference type="ChEBI" id="CHEBI:30413"/>
    </cofactor>
</comment>
<evidence type="ECO:0000256" key="3">
    <source>
        <dbReference type="ARBA" id="ARBA00004174"/>
    </source>
</evidence>
<dbReference type="PROSITE" id="PS00086">
    <property type="entry name" value="CYTOCHROME_P450"/>
    <property type="match status" value="1"/>
</dbReference>
<evidence type="ECO:0000313" key="16">
    <source>
        <dbReference type="Proteomes" id="UP000515158"/>
    </source>
</evidence>
<keyword evidence="9" id="KW-0492">Microsome</keyword>
<evidence type="ECO:0000256" key="5">
    <source>
        <dbReference type="ARBA" id="ARBA00010617"/>
    </source>
</evidence>
<protein>
    <submittedName>
        <fullName evidence="17">Cytochrome P450 4g15-like</fullName>
    </submittedName>
</protein>
<sequence>MALIALVLWAAAAAVLLAVARFYRRVWRMHRLAADIPGPATFPFIGNGLYLLVPLDAMYQFVGSLCAEYGYLFRVWFGPYLTIAIMDPEDLQVVLTSPALASKPDEFYDGVNRVLGKGLITLNGGDYKRHRKAITASMHLDILQDFVAMFSVNCRELETRLDPLASTGEPFDVAHQLGLNASLTVCQTVLAADAPGLEAERDAYVEIVHDASKMMLYRCLRPWFRCRTLFKLSSEYDRFNLVVAGMTNFAYRVLTQKMQKQQHTTTTSSLHRRQTFLDTFLSSSEASVLTRGELLDELKTLLFAGVGTSMDFQTLFMLCMSLNQGVQRKVQQELDDVFGSDRDRDILATDLPHMKYLECALKETLRFFPPVPVFGRVVSQDVALPSGRVVPEGSLVAMLPIWTHRHPKYFPDPERFDPERFTPENSRDRHPFAFIPFSAGPRNCIGQRYALMFAKTVAASVLRRYDVLPDPDGPRRLVDVPLVGGISLSVKGGVKVRLRRRGLHGLEHAEEPPVYGL</sequence>
<keyword evidence="13" id="KW-0472">Membrane</keyword>
<dbReference type="PRINTS" id="PR00465">
    <property type="entry name" value="EP450IV"/>
</dbReference>
<dbReference type="GeneID" id="117641094"/>
<dbReference type="GO" id="GO:0005789">
    <property type="term" value="C:endoplasmic reticulum membrane"/>
    <property type="evidence" value="ECO:0007669"/>
    <property type="project" value="UniProtKB-SubCell"/>
</dbReference>
<comment type="similarity">
    <text evidence="5 15">Belongs to the cytochrome P450 family.</text>
</comment>
<evidence type="ECO:0000256" key="14">
    <source>
        <dbReference type="PIRSR" id="PIRSR602403-1"/>
    </source>
</evidence>
<dbReference type="PRINTS" id="PR00385">
    <property type="entry name" value="P450"/>
</dbReference>
<evidence type="ECO:0000256" key="4">
    <source>
        <dbReference type="ARBA" id="ARBA00004406"/>
    </source>
</evidence>
<dbReference type="GO" id="GO:0016705">
    <property type="term" value="F:oxidoreductase activity, acting on paired donors, with incorporation or reduction of molecular oxygen"/>
    <property type="evidence" value="ECO:0007669"/>
    <property type="project" value="InterPro"/>
</dbReference>
<dbReference type="PANTHER" id="PTHR24291">
    <property type="entry name" value="CYTOCHROME P450 FAMILY 4"/>
    <property type="match status" value="1"/>
</dbReference>
<dbReference type="RefSeq" id="XP_034234089.1">
    <property type="nucleotide sequence ID" value="XM_034378198.1"/>
</dbReference>
<keyword evidence="11 14" id="KW-0408">Iron</keyword>
<comment type="function">
    <text evidence="2">May be involved in the metabolism of insect hormones and in the breakdown of synthetic insecticides.</text>
</comment>
<keyword evidence="6 14" id="KW-0349">Heme</keyword>
<dbReference type="PANTHER" id="PTHR24291:SF189">
    <property type="entry name" value="CYTOCHROME P450 4C3-RELATED"/>
    <property type="match status" value="1"/>
</dbReference>
<evidence type="ECO:0000256" key="9">
    <source>
        <dbReference type="ARBA" id="ARBA00022848"/>
    </source>
</evidence>
<keyword evidence="16" id="KW-1185">Reference proteome</keyword>
<dbReference type="GO" id="GO:0020037">
    <property type="term" value="F:heme binding"/>
    <property type="evidence" value="ECO:0007669"/>
    <property type="project" value="InterPro"/>
</dbReference>
<evidence type="ECO:0000256" key="12">
    <source>
        <dbReference type="ARBA" id="ARBA00023033"/>
    </source>
</evidence>
<keyword evidence="7 14" id="KW-0479">Metal-binding</keyword>
<evidence type="ECO:0000256" key="10">
    <source>
        <dbReference type="ARBA" id="ARBA00023002"/>
    </source>
</evidence>
<dbReference type="InterPro" id="IPR002403">
    <property type="entry name" value="Cyt_P450_E_grp-IV"/>
</dbReference>
<accession>A0A6P8ZIS0</accession>
<dbReference type="Proteomes" id="UP000515158">
    <property type="component" value="Unplaced"/>
</dbReference>
<dbReference type="GO" id="GO:0004497">
    <property type="term" value="F:monooxygenase activity"/>
    <property type="evidence" value="ECO:0007669"/>
    <property type="project" value="UniProtKB-KW"/>
</dbReference>
<comment type="subcellular location">
    <subcellularLocation>
        <location evidence="4">Endoplasmic reticulum membrane</location>
        <topology evidence="4">Peripheral membrane protein</topology>
    </subcellularLocation>
    <subcellularLocation>
        <location evidence="3">Microsome membrane</location>
        <topology evidence="3">Peripheral membrane protein</topology>
    </subcellularLocation>
</comment>
<dbReference type="InterPro" id="IPR001128">
    <property type="entry name" value="Cyt_P450"/>
</dbReference>
<reference evidence="17" key="1">
    <citation type="submission" date="2025-08" db="UniProtKB">
        <authorList>
            <consortium name="RefSeq"/>
        </authorList>
    </citation>
    <scope>IDENTIFICATION</scope>
    <source>
        <tissue evidence="17">Total insect</tissue>
    </source>
</reference>
<dbReference type="InterPro" id="IPR017972">
    <property type="entry name" value="Cyt_P450_CS"/>
</dbReference>
<evidence type="ECO:0000256" key="6">
    <source>
        <dbReference type="ARBA" id="ARBA00022617"/>
    </source>
</evidence>
<evidence type="ECO:0000256" key="8">
    <source>
        <dbReference type="ARBA" id="ARBA00022824"/>
    </source>
</evidence>
<evidence type="ECO:0000256" key="15">
    <source>
        <dbReference type="RuleBase" id="RU000461"/>
    </source>
</evidence>
<gene>
    <name evidence="17" type="primary">LOC117641094</name>
</gene>
<organism evidence="17">
    <name type="scientific">Thrips palmi</name>
    <name type="common">Melon thrips</name>
    <dbReference type="NCBI Taxonomy" id="161013"/>
    <lineage>
        <taxon>Eukaryota</taxon>
        <taxon>Metazoa</taxon>
        <taxon>Ecdysozoa</taxon>
        <taxon>Arthropoda</taxon>
        <taxon>Hexapoda</taxon>
        <taxon>Insecta</taxon>
        <taxon>Pterygota</taxon>
        <taxon>Neoptera</taxon>
        <taxon>Paraneoptera</taxon>
        <taxon>Thysanoptera</taxon>
        <taxon>Terebrantia</taxon>
        <taxon>Thripoidea</taxon>
        <taxon>Thripidae</taxon>
        <taxon>Thrips</taxon>
    </lineage>
</organism>
<dbReference type="InterPro" id="IPR050196">
    <property type="entry name" value="Cytochrome_P450_Monoox"/>
</dbReference>
<dbReference type="SUPFAM" id="SSF48264">
    <property type="entry name" value="Cytochrome P450"/>
    <property type="match status" value="1"/>
</dbReference>
<proteinExistence type="inferred from homology"/>
<dbReference type="Gene3D" id="1.10.630.10">
    <property type="entry name" value="Cytochrome P450"/>
    <property type="match status" value="1"/>
</dbReference>
<keyword evidence="8" id="KW-0256">Endoplasmic reticulum</keyword>
<evidence type="ECO:0000256" key="2">
    <source>
        <dbReference type="ARBA" id="ARBA00003690"/>
    </source>
</evidence>
<keyword evidence="10 15" id="KW-0560">Oxidoreductase</keyword>
<dbReference type="KEGG" id="tpal:117641094"/>
<dbReference type="AlphaFoldDB" id="A0A6P8ZIS0"/>
<dbReference type="InterPro" id="IPR036396">
    <property type="entry name" value="Cyt_P450_sf"/>
</dbReference>
<dbReference type="GO" id="GO:0005506">
    <property type="term" value="F:iron ion binding"/>
    <property type="evidence" value="ECO:0007669"/>
    <property type="project" value="InterPro"/>
</dbReference>
<dbReference type="Pfam" id="PF00067">
    <property type="entry name" value="p450"/>
    <property type="match status" value="1"/>
</dbReference>
<evidence type="ECO:0000256" key="13">
    <source>
        <dbReference type="ARBA" id="ARBA00023136"/>
    </source>
</evidence>